<feature type="transmembrane region" description="Helical" evidence="10">
    <location>
        <begin position="37"/>
        <end position="54"/>
    </location>
</feature>
<keyword evidence="8 10" id="KW-1133">Transmembrane helix</keyword>
<keyword evidence="9 10" id="KW-0472">Membrane</keyword>
<dbReference type="InterPro" id="IPR037682">
    <property type="entry name" value="TonB_C"/>
</dbReference>
<dbReference type="CDD" id="cd07341">
    <property type="entry name" value="M56_BlaR1_MecR1_like"/>
    <property type="match status" value="1"/>
</dbReference>
<evidence type="ECO:0000313" key="12">
    <source>
        <dbReference type="EMBL" id="MTI24489.1"/>
    </source>
</evidence>
<keyword evidence="4" id="KW-1003">Cell membrane</keyword>
<dbReference type="PANTHER" id="PTHR33446:SF2">
    <property type="entry name" value="PROTEIN TONB"/>
    <property type="match status" value="1"/>
</dbReference>
<evidence type="ECO:0000313" key="13">
    <source>
        <dbReference type="Proteomes" id="UP000798808"/>
    </source>
</evidence>
<feature type="domain" description="TonB C-terminal" evidence="11">
    <location>
        <begin position="398"/>
        <end position="494"/>
    </location>
</feature>
<sequence length="581" mass="65418">MSSYINYLLEANICLLIFGLFYYLVLRNDTHFRFSRYYLLGSAALTLVIPLLHFNNPFTGDNAIPLVNDLQAITLPELIINLNTNPATEINGEAGVWSLPMIIALVYLGVILVMLTLFLYQVYQIISFKRLKKDVTVRHGDHMVIPTDGQLPTFAFFNMIFFDNTAPLSKTEKEKIMEHEAVHVSQHHTLDIMVMELVKILFWINPVAWWMHKSLRDVHEYLADQSIIKYADSESYSSLLAKMALRQMSLSVGHHFNKSMTLKRIKMIKSPKTKFKNWKWASMIVVTALVVTVFSCNDVNEVMETASQKQIPAELEPELKRLKEQYPQAEFAYIETDAENKVKLEKLGKLDPKTIAYTKEWKETGMIGIIISKSGELMKMPDADGAFWVVEETAEPYGGFEALYAKLAEALKYPEQARKLGIEGKVYISFIVDTDGSLTNIKVAKGIGGGCDEAALEAMKTIEPFKPAKQRGKKVKQKLVLPITFKLDDDTASSKVDQEEIVTVKEEFKVSINRDGLKVSGKVTKPDGKPMPGTNVVIKGTNSGTVCDLDGTFKLTAFKETDELVISFVGFETQTIALADY</sequence>
<evidence type="ECO:0000256" key="5">
    <source>
        <dbReference type="ARBA" id="ARBA00022519"/>
    </source>
</evidence>
<feature type="transmembrane region" description="Helical" evidence="10">
    <location>
        <begin position="6"/>
        <end position="25"/>
    </location>
</feature>
<evidence type="ECO:0000256" key="6">
    <source>
        <dbReference type="ARBA" id="ARBA00022692"/>
    </source>
</evidence>
<dbReference type="SUPFAM" id="SSF74653">
    <property type="entry name" value="TolA/TonB C-terminal domain"/>
    <property type="match status" value="1"/>
</dbReference>
<feature type="transmembrane region" description="Helical" evidence="10">
    <location>
        <begin position="277"/>
        <end position="295"/>
    </location>
</feature>
<dbReference type="InterPro" id="IPR008756">
    <property type="entry name" value="Peptidase_M56"/>
</dbReference>
<dbReference type="PRINTS" id="PR01374">
    <property type="entry name" value="TONBPROTEIN"/>
</dbReference>
<dbReference type="InterPro" id="IPR003538">
    <property type="entry name" value="TonB"/>
</dbReference>
<keyword evidence="5" id="KW-0997">Cell inner membrane</keyword>
<dbReference type="Gene3D" id="3.30.1150.10">
    <property type="match status" value="1"/>
</dbReference>
<dbReference type="Gene3D" id="2.60.40.1120">
    <property type="entry name" value="Carboxypeptidase-like, regulatory domain"/>
    <property type="match status" value="1"/>
</dbReference>
<gene>
    <name evidence="12" type="ORF">E1163_05970</name>
</gene>
<protein>
    <submittedName>
        <fullName evidence="12">TonB family protein</fullName>
    </submittedName>
</protein>
<comment type="subcellular location">
    <subcellularLocation>
        <location evidence="1">Cell inner membrane</location>
        <topology evidence="1">Single-pass membrane protein</topology>
        <orientation evidence="1">Periplasmic side</orientation>
    </subcellularLocation>
</comment>
<dbReference type="NCBIfam" id="TIGR01352">
    <property type="entry name" value="tonB_Cterm"/>
    <property type="match status" value="1"/>
</dbReference>
<dbReference type="Pfam" id="PF03544">
    <property type="entry name" value="TonB_C"/>
    <property type="match status" value="1"/>
</dbReference>
<feature type="transmembrane region" description="Helical" evidence="10">
    <location>
        <begin position="101"/>
        <end position="123"/>
    </location>
</feature>
<keyword evidence="6 10" id="KW-0812">Transmembrane</keyword>
<evidence type="ECO:0000256" key="3">
    <source>
        <dbReference type="ARBA" id="ARBA00022448"/>
    </source>
</evidence>
<reference evidence="12 13" key="1">
    <citation type="submission" date="2019-02" db="EMBL/GenBank/DDBJ databases">
        <authorList>
            <person name="Goldberg S.R."/>
            <person name="Haltli B.A."/>
            <person name="Correa H."/>
            <person name="Russell K.G."/>
        </authorList>
    </citation>
    <scope>NUCLEOTIDE SEQUENCE [LARGE SCALE GENOMIC DNA]</scope>
    <source>
        <strain evidence="12 13">JCM 16186</strain>
    </source>
</reference>
<proteinExistence type="inferred from homology"/>
<keyword evidence="3" id="KW-0813">Transport</keyword>
<comment type="similarity">
    <text evidence="2">Belongs to the TonB family.</text>
</comment>
<keyword evidence="7" id="KW-0653">Protein transport</keyword>
<accession>A0ABW9RK77</accession>
<dbReference type="InterPro" id="IPR008969">
    <property type="entry name" value="CarboxyPept-like_regulatory"/>
</dbReference>
<name>A0ABW9RK77_9BACT</name>
<organism evidence="12 13">
    <name type="scientific">Fulvivirga kasyanovii</name>
    <dbReference type="NCBI Taxonomy" id="396812"/>
    <lineage>
        <taxon>Bacteria</taxon>
        <taxon>Pseudomonadati</taxon>
        <taxon>Bacteroidota</taxon>
        <taxon>Cytophagia</taxon>
        <taxon>Cytophagales</taxon>
        <taxon>Fulvivirgaceae</taxon>
        <taxon>Fulvivirga</taxon>
    </lineage>
</organism>
<dbReference type="RefSeq" id="WP_155170525.1">
    <property type="nucleotide sequence ID" value="NZ_BAAAFL010000053.1"/>
</dbReference>
<dbReference type="Pfam" id="PF05569">
    <property type="entry name" value="Peptidase_M56"/>
    <property type="match status" value="1"/>
</dbReference>
<evidence type="ECO:0000259" key="11">
    <source>
        <dbReference type="PROSITE" id="PS52015"/>
    </source>
</evidence>
<dbReference type="Pfam" id="PF13715">
    <property type="entry name" value="CarbopepD_reg_2"/>
    <property type="match status" value="1"/>
</dbReference>
<evidence type="ECO:0000256" key="9">
    <source>
        <dbReference type="ARBA" id="ARBA00023136"/>
    </source>
</evidence>
<dbReference type="InterPro" id="IPR051045">
    <property type="entry name" value="TonB-dependent_transducer"/>
</dbReference>
<evidence type="ECO:0000256" key="1">
    <source>
        <dbReference type="ARBA" id="ARBA00004383"/>
    </source>
</evidence>
<evidence type="ECO:0000256" key="8">
    <source>
        <dbReference type="ARBA" id="ARBA00022989"/>
    </source>
</evidence>
<dbReference type="Proteomes" id="UP000798808">
    <property type="component" value="Unassembled WGS sequence"/>
</dbReference>
<evidence type="ECO:0000256" key="7">
    <source>
        <dbReference type="ARBA" id="ARBA00022927"/>
    </source>
</evidence>
<evidence type="ECO:0000256" key="4">
    <source>
        <dbReference type="ARBA" id="ARBA00022475"/>
    </source>
</evidence>
<evidence type="ECO:0000256" key="10">
    <source>
        <dbReference type="SAM" id="Phobius"/>
    </source>
</evidence>
<dbReference type="SUPFAM" id="SSF49464">
    <property type="entry name" value="Carboxypeptidase regulatory domain-like"/>
    <property type="match status" value="1"/>
</dbReference>
<dbReference type="PROSITE" id="PS52015">
    <property type="entry name" value="TONB_CTD"/>
    <property type="match status" value="1"/>
</dbReference>
<dbReference type="EMBL" id="SMLW01000421">
    <property type="protein sequence ID" value="MTI24489.1"/>
    <property type="molecule type" value="Genomic_DNA"/>
</dbReference>
<dbReference type="PANTHER" id="PTHR33446">
    <property type="entry name" value="PROTEIN TONB-RELATED"/>
    <property type="match status" value="1"/>
</dbReference>
<comment type="caution">
    <text evidence="12">The sequence shown here is derived from an EMBL/GenBank/DDBJ whole genome shotgun (WGS) entry which is preliminary data.</text>
</comment>
<dbReference type="InterPro" id="IPR006260">
    <property type="entry name" value="TonB/TolA_C"/>
</dbReference>
<keyword evidence="13" id="KW-1185">Reference proteome</keyword>
<evidence type="ECO:0000256" key="2">
    <source>
        <dbReference type="ARBA" id="ARBA00006555"/>
    </source>
</evidence>